<feature type="region of interest" description="Disordered" evidence="1">
    <location>
        <begin position="93"/>
        <end position="126"/>
    </location>
</feature>
<feature type="transmembrane region" description="Helical" evidence="2">
    <location>
        <begin position="41"/>
        <end position="61"/>
    </location>
</feature>
<dbReference type="AlphaFoldDB" id="A0A068RBT4"/>
<dbReference type="GO" id="GO:0016020">
    <property type="term" value="C:membrane"/>
    <property type="evidence" value="ECO:0007669"/>
    <property type="project" value="InterPro"/>
</dbReference>
<dbReference type="GO" id="GO:0043213">
    <property type="term" value="P:bacteriocin transport"/>
    <property type="evidence" value="ECO:0007669"/>
    <property type="project" value="InterPro"/>
</dbReference>
<dbReference type="NCBIfam" id="NF007065">
    <property type="entry name" value="PRK09510.1"/>
    <property type="match status" value="1"/>
</dbReference>
<feature type="compositionally biased region" description="Polar residues" evidence="1">
    <location>
        <begin position="93"/>
        <end position="102"/>
    </location>
</feature>
<dbReference type="GO" id="GO:0019534">
    <property type="term" value="F:toxin transmembrane transporter activity"/>
    <property type="evidence" value="ECO:0007669"/>
    <property type="project" value="InterPro"/>
</dbReference>
<feature type="region of interest" description="Disordered" evidence="1">
    <location>
        <begin position="232"/>
        <end position="256"/>
    </location>
</feature>
<dbReference type="NCBIfam" id="TIGR02794">
    <property type="entry name" value="tolA_full"/>
    <property type="match status" value="1"/>
</dbReference>
<protein>
    <submittedName>
        <fullName evidence="3">Protein TolA</fullName>
    </submittedName>
</protein>
<feature type="region of interest" description="Disordered" evidence="1">
    <location>
        <begin position="195"/>
        <end position="218"/>
    </location>
</feature>
<dbReference type="EMBL" id="FR904235">
    <property type="protein sequence ID" value="CDG48379.1"/>
    <property type="molecule type" value="Genomic_DNA"/>
</dbReference>
<sequence>MIVTYGTWFLCCGSGTPYKQQQFWELILVKATEQNDKLNRAVIVSVVLHLILIALLIWGSLQENIMSAGGGGGDGSVVGEVMVDPNAVVEQYNRQQQQSNDAQRAEKLRQKKAQQQDEELQQKQAAEQQRLKALEKERLAMQEKTAQQAKMLAEQQKAAAEAKEQQKVAEVAAAKAKAEADKLALAQAEAQKKAEARKRAEEAKNAAEQKAAAQAKKKAAAAKQSAEVDDLFDGLSDGKNAPEEGGKQKGDGKHAGQVNAKAAGASGADINGYMGQIQGAIQSKFYEPGSFTGKTCDLRIKLAPDGLLISVQEVGGDPALCQAAVSAAKLAQMPKPPSDAVYQHFKNFTLGFKPQ</sequence>
<name>A0A068RBT4_9GAMM</name>
<reference evidence="3" key="1">
    <citation type="submission" date="2013-06" db="EMBL/GenBank/DDBJ databases">
        <authorList>
            <person name="Mazano-Marin A."/>
        </authorList>
    </citation>
    <scope>NUCLEOTIDE SEQUENCE</scope>
    <source>
        <strain evidence="3">SCt-VLC</strain>
    </source>
</reference>
<feature type="compositionally biased region" description="Basic and acidic residues" evidence="1">
    <location>
        <begin position="240"/>
        <end position="254"/>
    </location>
</feature>
<proteinExistence type="predicted"/>
<organism evidence="3">
    <name type="scientific">Serratia symbiotica SCt-VLC</name>
    <dbReference type="NCBI Taxonomy" id="1347341"/>
    <lineage>
        <taxon>Bacteria</taxon>
        <taxon>Pseudomonadati</taxon>
        <taxon>Pseudomonadota</taxon>
        <taxon>Gammaproteobacteria</taxon>
        <taxon>Enterobacterales</taxon>
        <taxon>Yersiniaceae</taxon>
        <taxon>Serratia</taxon>
        <taxon>Serratia symbiotica</taxon>
    </lineage>
</organism>
<evidence type="ECO:0000256" key="1">
    <source>
        <dbReference type="SAM" id="MobiDB-lite"/>
    </source>
</evidence>
<dbReference type="Pfam" id="PF06519">
    <property type="entry name" value="TolA"/>
    <property type="match status" value="1"/>
</dbReference>
<feature type="compositionally biased region" description="Basic and acidic residues" evidence="1">
    <location>
        <begin position="195"/>
        <end position="207"/>
    </location>
</feature>
<reference evidence="3" key="2">
    <citation type="journal article" date="2014" name="Genome Biol. Evol.">
        <title>Settling down: the genome of Serratia symbiotica from the aphid Cinara tujafilina zooms in on the process of accommodation to a cooperative intracellular life.</title>
        <authorList>
            <person name="Manzano-Marin A."/>
            <person name="Latorre A."/>
        </authorList>
    </citation>
    <scope>NUCLEOTIDE SEQUENCE</scope>
    <source>
        <strain evidence="3">SCt-VLC</strain>
    </source>
</reference>
<keyword evidence="2" id="KW-1133">Transmembrane helix</keyword>
<evidence type="ECO:0000313" key="3">
    <source>
        <dbReference type="EMBL" id="CDG48379.1"/>
    </source>
</evidence>
<keyword evidence="2" id="KW-0812">Transmembrane</keyword>
<dbReference type="SUPFAM" id="SSF74653">
    <property type="entry name" value="TolA/TonB C-terminal domain"/>
    <property type="match status" value="1"/>
</dbReference>
<accession>A0A068RBT4</accession>
<gene>
    <name evidence="3" type="primary">tolA</name>
    <name evidence="3" type="ORF">SCTVLC_1680</name>
</gene>
<keyword evidence="2" id="KW-0472">Membrane</keyword>
<dbReference type="Gene3D" id="3.30.1150.10">
    <property type="match status" value="1"/>
</dbReference>
<dbReference type="InterPro" id="IPR014161">
    <property type="entry name" value="Tol-Pal_TolA"/>
</dbReference>
<evidence type="ECO:0000256" key="2">
    <source>
        <dbReference type="SAM" id="Phobius"/>
    </source>
</evidence>